<evidence type="ECO:0000259" key="10">
    <source>
        <dbReference type="Pfam" id="PF07730"/>
    </source>
</evidence>
<feature type="transmembrane region" description="Helical" evidence="9">
    <location>
        <begin position="55"/>
        <end position="73"/>
    </location>
</feature>
<evidence type="ECO:0000313" key="11">
    <source>
        <dbReference type="EMBL" id="KAB8137539.1"/>
    </source>
</evidence>
<keyword evidence="4" id="KW-0808">Transferase</keyword>
<keyword evidence="9" id="KW-0812">Transmembrane</keyword>
<dbReference type="Gene3D" id="1.20.5.1930">
    <property type="match status" value="1"/>
</dbReference>
<dbReference type="PANTHER" id="PTHR24421:SF10">
    <property type="entry name" value="NITRATE_NITRITE SENSOR PROTEIN NARQ"/>
    <property type="match status" value="1"/>
</dbReference>
<dbReference type="AlphaFoldDB" id="A0A7C8GUI0"/>
<evidence type="ECO:0000313" key="12">
    <source>
        <dbReference type="Proteomes" id="UP000480246"/>
    </source>
</evidence>
<proteinExistence type="predicted"/>
<dbReference type="OrthoDB" id="199946at2"/>
<keyword evidence="6 11" id="KW-0418">Kinase</keyword>
<feature type="transmembrane region" description="Helical" evidence="9">
    <location>
        <begin position="101"/>
        <end position="117"/>
    </location>
</feature>
<keyword evidence="8" id="KW-0902">Two-component regulatory system</keyword>
<dbReference type="RefSeq" id="WP_153402679.1">
    <property type="nucleotide sequence ID" value="NZ_ML762428.1"/>
</dbReference>
<dbReference type="Proteomes" id="UP000480246">
    <property type="component" value="Unassembled WGS sequence"/>
</dbReference>
<accession>A0A7C8GUI0</accession>
<feature type="transmembrane region" description="Helical" evidence="9">
    <location>
        <begin position="123"/>
        <end position="142"/>
    </location>
</feature>
<comment type="catalytic activity">
    <reaction evidence="1">
        <text>ATP + protein L-histidine = ADP + protein N-phospho-L-histidine.</text>
        <dbReference type="EC" id="2.7.13.3"/>
    </reaction>
</comment>
<dbReference type="InterPro" id="IPR036890">
    <property type="entry name" value="HATPase_C_sf"/>
</dbReference>
<feature type="domain" description="Signal transduction histidine kinase subgroup 3 dimerisation and phosphoacceptor" evidence="10">
    <location>
        <begin position="181"/>
        <end position="240"/>
    </location>
</feature>
<sequence>MRGIFWVRLLLWLLVWAGGLIVEMDGGIDLTYLFAMTAVFFSLIFISSLINGESITIWLCLLIIVTLVFLFPLNGAINPFVWLMFLFLMAAIVHSMRGKKLYILLTCLILSLFFLHIEFLTSLNIFLLLLVAVSIVTGSYFYKQNVADVSELEERYQALIHTYRKLKRDTISNDEHVRQQERILIGREIHDRVGHTLTNLLMQIEILRLQEDREEWYQLKSLAQESLSETRKAVKALKEDSVAGIGAVIQLIRKLEAEQYISITFSMRQNALSVSLSPEQASVVYRAIQESLTNVMRHSAGKEATITLEAPGSVHFRFEVMNPADKEIEIKEGFGLKAMRERLRQIDGQLEVQSYSNQFVVRGMFPLKEGLD</sequence>
<name>A0A7C8GUI0_9BACI</name>
<keyword evidence="7" id="KW-0067">ATP-binding</keyword>
<dbReference type="InterPro" id="IPR011712">
    <property type="entry name" value="Sig_transdc_His_kin_sub3_dim/P"/>
</dbReference>
<dbReference type="GO" id="GO:0000155">
    <property type="term" value="F:phosphorelay sensor kinase activity"/>
    <property type="evidence" value="ECO:0007669"/>
    <property type="project" value="InterPro"/>
</dbReference>
<keyword evidence="12" id="KW-1185">Reference proteome</keyword>
<dbReference type="GO" id="GO:0005524">
    <property type="term" value="F:ATP binding"/>
    <property type="evidence" value="ECO:0007669"/>
    <property type="project" value="UniProtKB-KW"/>
</dbReference>
<keyword evidence="9" id="KW-1133">Transmembrane helix</keyword>
<feature type="transmembrane region" description="Helical" evidence="9">
    <location>
        <begin position="79"/>
        <end position="96"/>
    </location>
</feature>
<evidence type="ECO:0000256" key="1">
    <source>
        <dbReference type="ARBA" id="ARBA00000085"/>
    </source>
</evidence>
<dbReference type="GO" id="GO:0016020">
    <property type="term" value="C:membrane"/>
    <property type="evidence" value="ECO:0007669"/>
    <property type="project" value="InterPro"/>
</dbReference>
<dbReference type="EMBL" id="WEID01000042">
    <property type="protein sequence ID" value="KAB8137539.1"/>
    <property type="molecule type" value="Genomic_DNA"/>
</dbReference>
<dbReference type="EC" id="2.7.13.3" evidence="2"/>
<keyword evidence="9" id="KW-0472">Membrane</keyword>
<evidence type="ECO:0000256" key="9">
    <source>
        <dbReference type="SAM" id="Phobius"/>
    </source>
</evidence>
<comment type="caution">
    <text evidence="11">The sequence shown here is derived from an EMBL/GenBank/DDBJ whole genome shotgun (WGS) entry which is preliminary data.</text>
</comment>
<evidence type="ECO:0000256" key="3">
    <source>
        <dbReference type="ARBA" id="ARBA00022553"/>
    </source>
</evidence>
<feature type="transmembrane region" description="Helical" evidence="9">
    <location>
        <begin position="33"/>
        <end position="50"/>
    </location>
</feature>
<evidence type="ECO:0000256" key="7">
    <source>
        <dbReference type="ARBA" id="ARBA00022840"/>
    </source>
</evidence>
<protein>
    <recommendedName>
        <fullName evidence="2">histidine kinase</fullName>
        <ecNumber evidence="2">2.7.13.3</ecNumber>
    </recommendedName>
</protein>
<evidence type="ECO:0000256" key="2">
    <source>
        <dbReference type="ARBA" id="ARBA00012438"/>
    </source>
</evidence>
<dbReference type="PANTHER" id="PTHR24421">
    <property type="entry name" value="NITRATE/NITRITE SENSOR PROTEIN NARX-RELATED"/>
    <property type="match status" value="1"/>
</dbReference>
<gene>
    <name evidence="11" type="ORF">F9U64_09075</name>
</gene>
<dbReference type="Gene3D" id="3.30.565.10">
    <property type="entry name" value="Histidine kinase-like ATPase, C-terminal domain"/>
    <property type="match status" value="1"/>
</dbReference>
<keyword evidence="5" id="KW-0547">Nucleotide-binding</keyword>
<evidence type="ECO:0000256" key="5">
    <source>
        <dbReference type="ARBA" id="ARBA00022741"/>
    </source>
</evidence>
<dbReference type="Pfam" id="PF07730">
    <property type="entry name" value="HisKA_3"/>
    <property type="match status" value="1"/>
</dbReference>
<dbReference type="GO" id="GO:0046983">
    <property type="term" value="F:protein dimerization activity"/>
    <property type="evidence" value="ECO:0007669"/>
    <property type="project" value="InterPro"/>
</dbReference>
<evidence type="ECO:0000256" key="8">
    <source>
        <dbReference type="ARBA" id="ARBA00023012"/>
    </source>
</evidence>
<dbReference type="InterPro" id="IPR050482">
    <property type="entry name" value="Sensor_HK_TwoCompSys"/>
</dbReference>
<evidence type="ECO:0000256" key="4">
    <source>
        <dbReference type="ARBA" id="ARBA00022679"/>
    </source>
</evidence>
<dbReference type="CDD" id="cd16917">
    <property type="entry name" value="HATPase_UhpB-NarQ-NarX-like"/>
    <property type="match status" value="1"/>
</dbReference>
<reference evidence="11 12" key="1">
    <citation type="submission" date="2019-10" db="EMBL/GenBank/DDBJ databases">
        <title>Gracilibacillus sp. nov. isolated from rice seeds.</title>
        <authorList>
            <person name="He S."/>
        </authorList>
    </citation>
    <scope>NUCLEOTIDE SEQUENCE [LARGE SCALE GENOMIC DNA]</scope>
    <source>
        <strain evidence="11 12">TD8</strain>
    </source>
</reference>
<keyword evidence="3" id="KW-0597">Phosphoprotein</keyword>
<evidence type="ECO:0000256" key="6">
    <source>
        <dbReference type="ARBA" id="ARBA00022777"/>
    </source>
</evidence>
<organism evidence="11 12">
    <name type="scientific">Gracilibacillus oryzae</name>
    <dbReference type="NCBI Taxonomy" id="1672701"/>
    <lineage>
        <taxon>Bacteria</taxon>
        <taxon>Bacillati</taxon>
        <taxon>Bacillota</taxon>
        <taxon>Bacilli</taxon>
        <taxon>Bacillales</taxon>
        <taxon>Bacillaceae</taxon>
        <taxon>Gracilibacillus</taxon>
    </lineage>
</organism>